<evidence type="ECO:0000313" key="3">
    <source>
        <dbReference type="Proteomes" id="UP001203665"/>
    </source>
</evidence>
<dbReference type="SUPFAM" id="SSF53850">
    <property type="entry name" value="Periplasmic binding protein-like II"/>
    <property type="match status" value="1"/>
</dbReference>
<reference evidence="2" key="1">
    <citation type="submission" date="2022-06" db="EMBL/GenBank/DDBJ databases">
        <title>Alkalicoccobacillus porphyridii sp. nov., isolated from a marine red alga, Porphyridium purpureum and reclassification of Shouchella plakortidis and Shouchella gibsonii as Alkalicoccobacillus plakortidis comb. nov. and Alkalicoccobacillus gibsonii comb. nov.</title>
        <authorList>
            <person name="Kim K.H."/>
            <person name="Lee J.K."/>
            <person name="Han D.M."/>
            <person name="Baek J.H."/>
            <person name="Jeon C.O."/>
        </authorList>
    </citation>
    <scope>NUCLEOTIDE SEQUENCE</scope>
    <source>
        <strain evidence="2">DSM 19153</strain>
    </source>
</reference>
<dbReference type="RefSeq" id="WP_251607941.1">
    <property type="nucleotide sequence ID" value="NZ_JAMQJY010000001.1"/>
</dbReference>
<dbReference type="Gene3D" id="3.40.190.10">
    <property type="entry name" value="Periplasmic binding protein-like II"/>
    <property type="match status" value="2"/>
</dbReference>
<evidence type="ECO:0000313" key="2">
    <source>
        <dbReference type="EMBL" id="MCM2676172.1"/>
    </source>
</evidence>
<dbReference type="PANTHER" id="PTHR43649:SF11">
    <property type="entry name" value="ABC TRANSPORTER SUBSTRATE-BINDING PROTEIN YESO-RELATED"/>
    <property type="match status" value="1"/>
</dbReference>
<dbReference type="EMBL" id="JAMQJY010000001">
    <property type="protein sequence ID" value="MCM2676172.1"/>
    <property type="molecule type" value="Genomic_DNA"/>
</dbReference>
<feature type="compositionally biased region" description="Basic and acidic residues" evidence="1">
    <location>
        <begin position="419"/>
        <end position="430"/>
    </location>
</feature>
<dbReference type="InterPro" id="IPR006059">
    <property type="entry name" value="SBP"/>
</dbReference>
<proteinExistence type="predicted"/>
<gene>
    <name evidence="2" type="ORF">NDM98_12145</name>
</gene>
<dbReference type="InterPro" id="IPR050490">
    <property type="entry name" value="Bact_solute-bd_prot1"/>
</dbReference>
<accession>A0ABT0XJU0</accession>
<comment type="caution">
    <text evidence="2">The sequence shown here is derived from an EMBL/GenBank/DDBJ whole genome shotgun (WGS) entry which is preliminary data.</text>
</comment>
<dbReference type="PANTHER" id="PTHR43649">
    <property type="entry name" value="ARABINOSE-BINDING PROTEIN-RELATED"/>
    <property type="match status" value="1"/>
</dbReference>
<name>A0ABT0XJU0_9BACI</name>
<feature type="region of interest" description="Disordered" evidence="1">
    <location>
        <begin position="411"/>
        <end position="430"/>
    </location>
</feature>
<sequence length="430" mass="47222">MNRKWGMITGVTVLSLVVAGCTPGGPTGGNQDSGDGQTVIRVSWWGSDERHNMTTEAIALFEEKNPDIRVEPEYTGFDSYWERLTTQAAGSNLPDVIQMDTSKLEQYISSELVLDLNELIENGTINMDDVEDVYQEMNIKDGSTYAIASGANAFSTLYNEALFEKYDINLEPGYTYDDLYEAMDTVSKGEGDGAWGFDFVKAEYEAFTHYARQFEQHLYGEDGQLGFEDQTLVDFLTLEKNMIDNGVSTPHDVTVEINDSGESMIANREAAMAVGASNGVIGIQPMSEDPIGVNVLPVAEGATAPGDWIRPSMSFSISAATDKQEAAGKFIDFMTNDIEGNEILMAERGVPISSEVRNHLLDQVDESVAKTFEFLEIVGERAGESEPLPPPGEAEVRASFNRMLEAVKYGDMTPEEGAETFRSEAEQILD</sequence>
<protein>
    <submittedName>
        <fullName evidence="2">ABC transporter substrate-binding protein</fullName>
    </submittedName>
</protein>
<dbReference type="Pfam" id="PF01547">
    <property type="entry name" value="SBP_bac_1"/>
    <property type="match status" value="1"/>
</dbReference>
<dbReference type="PROSITE" id="PS51257">
    <property type="entry name" value="PROKAR_LIPOPROTEIN"/>
    <property type="match status" value="1"/>
</dbReference>
<keyword evidence="3" id="KW-1185">Reference proteome</keyword>
<dbReference type="Proteomes" id="UP001203665">
    <property type="component" value="Unassembled WGS sequence"/>
</dbReference>
<evidence type="ECO:0000256" key="1">
    <source>
        <dbReference type="SAM" id="MobiDB-lite"/>
    </source>
</evidence>
<organism evidence="2 3">
    <name type="scientific">Alkalicoccobacillus plakortidis</name>
    <dbReference type="NCBI Taxonomy" id="444060"/>
    <lineage>
        <taxon>Bacteria</taxon>
        <taxon>Bacillati</taxon>
        <taxon>Bacillota</taxon>
        <taxon>Bacilli</taxon>
        <taxon>Bacillales</taxon>
        <taxon>Bacillaceae</taxon>
        <taxon>Alkalicoccobacillus</taxon>
    </lineage>
</organism>